<keyword evidence="8" id="KW-1185">Reference proteome</keyword>
<dbReference type="InterPro" id="IPR036909">
    <property type="entry name" value="Cyt_c-like_dom_sf"/>
</dbReference>
<keyword evidence="1 4" id="KW-0349">Heme</keyword>
<protein>
    <submittedName>
        <fullName evidence="7">Cytochrome c class I</fullName>
    </submittedName>
</protein>
<dbReference type="PROSITE" id="PS51007">
    <property type="entry name" value="CYTC"/>
    <property type="match status" value="1"/>
</dbReference>
<feature type="chain" id="PRO_5003092951" evidence="5">
    <location>
        <begin position="21"/>
        <end position="152"/>
    </location>
</feature>
<dbReference type="AlphaFoldDB" id="D7BFA2"/>
<evidence type="ECO:0000256" key="4">
    <source>
        <dbReference type="PROSITE-ProRule" id="PRU00433"/>
    </source>
</evidence>
<dbReference type="OrthoDB" id="31970at2"/>
<dbReference type="InterPro" id="IPR009056">
    <property type="entry name" value="Cyt_c-like_dom"/>
</dbReference>
<dbReference type="Gene3D" id="1.10.760.10">
    <property type="entry name" value="Cytochrome c-like domain"/>
    <property type="match status" value="1"/>
</dbReference>
<gene>
    <name evidence="7" type="ordered locus">Mesil_1565</name>
</gene>
<dbReference type="SUPFAM" id="SSF46626">
    <property type="entry name" value="Cytochrome c"/>
    <property type="match status" value="1"/>
</dbReference>
<evidence type="ECO:0000256" key="1">
    <source>
        <dbReference type="ARBA" id="ARBA00022617"/>
    </source>
</evidence>
<evidence type="ECO:0000256" key="2">
    <source>
        <dbReference type="ARBA" id="ARBA00022723"/>
    </source>
</evidence>
<evidence type="ECO:0000256" key="3">
    <source>
        <dbReference type="ARBA" id="ARBA00023004"/>
    </source>
</evidence>
<keyword evidence="5" id="KW-0732">Signal</keyword>
<dbReference type="PANTHER" id="PTHR35008:SF8">
    <property type="entry name" value="ALCOHOL DEHYDROGENASE CYTOCHROME C SUBUNIT"/>
    <property type="match status" value="1"/>
</dbReference>
<dbReference type="Proteomes" id="UP000001916">
    <property type="component" value="Chromosome"/>
</dbReference>
<dbReference type="InterPro" id="IPR051459">
    <property type="entry name" value="Cytochrome_c-type_DH"/>
</dbReference>
<dbReference type="PANTHER" id="PTHR35008">
    <property type="entry name" value="BLL4482 PROTEIN-RELATED"/>
    <property type="match status" value="1"/>
</dbReference>
<name>D7BFA2_ALLS1</name>
<dbReference type="eggNOG" id="COG2010">
    <property type="taxonomic scope" value="Bacteria"/>
</dbReference>
<keyword evidence="2 4" id="KW-0479">Metal-binding</keyword>
<dbReference type="KEGG" id="msv:Mesil_1565"/>
<organism evidence="7 8">
    <name type="scientific">Allomeiothermus silvanus (strain ATCC 700542 / DSM 9946 / NBRC 106475 / NCIMB 13440 / VI-R2)</name>
    <name type="common">Thermus silvanus</name>
    <dbReference type="NCBI Taxonomy" id="526227"/>
    <lineage>
        <taxon>Bacteria</taxon>
        <taxon>Thermotogati</taxon>
        <taxon>Deinococcota</taxon>
        <taxon>Deinococci</taxon>
        <taxon>Thermales</taxon>
        <taxon>Thermaceae</taxon>
        <taxon>Allomeiothermus</taxon>
    </lineage>
</organism>
<evidence type="ECO:0000259" key="6">
    <source>
        <dbReference type="PROSITE" id="PS51007"/>
    </source>
</evidence>
<evidence type="ECO:0000313" key="7">
    <source>
        <dbReference type="EMBL" id="ADH63455.1"/>
    </source>
</evidence>
<evidence type="ECO:0000256" key="5">
    <source>
        <dbReference type="SAM" id="SignalP"/>
    </source>
</evidence>
<dbReference type="GO" id="GO:0046872">
    <property type="term" value="F:metal ion binding"/>
    <property type="evidence" value="ECO:0007669"/>
    <property type="project" value="UniProtKB-KW"/>
</dbReference>
<proteinExistence type="predicted"/>
<feature type="domain" description="Cytochrome c" evidence="6">
    <location>
        <begin position="18"/>
        <end position="111"/>
    </location>
</feature>
<keyword evidence="3 4" id="KW-0408">Iron</keyword>
<accession>D7BFA2</accession>
<evidence type="ECO:0000313" key="8">
    <source>
        <dbReference type="Proteomes" id="UP000001916"/>
    </source>
</evidence>
<dbReference type="RefSeq" id="WP_013158019.1">
    <property type="nucleotide sequence ID" value="NC_014212.1"/>
</dbReference>
<reference evidence="7 8" key="1">
    <citation type="journal article" date="2010" name="Stand. Genomic Sci.">
        <title>Complete genome sequence of Meiothermus silvanus type strain (VI-R2).</title>
        <authorList>
            <person name="Sikorski J."/>
            <person name="Tindall B.J."/>
            <person name="Lowry S."/>
            <person name="Lucas S."/>
            <person name="Nolan M."/>
            <person name="Copeland A."/>
            <person name="Glavina Del Rio T."/>
            <person name="Tice H."/>
            <person name="Cheng J.F."/>
            <person name="Han C."/>
            <person name="Pitluck S."/>
            <person name="Liolios K."/>
            <person name="Ivanova N."/>
            <person name="Mavromatis K."/>
            <person name="Mikhailova N."/>
            <person name="Pati A."/>
            <person name="Goodwin L."/>
            <person name="Chen A."/>
            <person name="Palaniappan K."/>
            <person name="Land M."/>
            <person name="Hauser L."/>
            <person name="Chang Y.J."/>
            <person name="Jeffries C.D."/>
            <person name="Rohde M."/>
            <person name="Goker M."/>
            <person name="Woyke T."/>
            <person name="Bristow J."/>
            <person name="Eisen J.A."/>
            <person name="Markowitz V."/>
            <person name="Hugenholtz P."/>
            <person name="Kyrpides N.C."/>
            <person name="Klenk H.P."/>
            <person name="Lapidus A."/>
        </authorList>
    </citation>
    <scope>NUCLEOTIDE SEQUENCE [LARGE SCALE GENOMIC DNA]</scope>
    <source>
        <strain evidence="8">ATCC 700542 / DSM 9946 / VI-R2</strain>
    </source>
</reference>
<dbReference type="GO" id="GO:0020037">
    <property type="term" value="F:heme binding"/>
    <property type="evidence" value="ECO:0007669"/>
    <property type="project" value="InterPro"/>
</dbReference>
<sequence length="152" mass="16523">MKKTLLGLVAALSLFGFALAQNGSSLYQKNCAFCHGETGQGRPGAFPPLAGHSVELATSPAGRAVLIQSVLFGLQGEIIVKDQRYAGVMPGYAQLRDEEIASLLNFVLEAWGNDKLLPPGYRPISAAEVAAERSRRLTPLQVYENRRRINLR</sequence>
<dbReference type="STRING" id="526227.Mesil_1565"/>
<dbReference type="GO" id="GO:0009055">
    <property type="term" value="F:electron transfer activity"/>
    <property type="evidence" value="ECO:0007669"/>
    <property type="project" value="InterPro"/>
</dbReference>
<dbReference type="Pfam" id="PF00034">
    <property type="entry name" value="Cytochrom_C"/>
    <property type="match status" value="1"/>
</dbReference>
<dbReference type="HOGENOM" id="CLU_093848_3_0_0"/>
<dbReference type="EMBL" id="CP002042">
    <property type="protein sequence ID" value="ADH63455.1"/>
    <property type="molecule type" value="Genomic_DNA"/>
</dbReference>
<feature type="signal peptide" evidence="5">
    <location>
        <begin position="1"/>
        <end position="20"/>
    </location>
</feature>